<organism evidence="2">
    <name type="scientific">Arundo donax</name>
    <name type="common">Giant reed</name>
    <name type="synonym">Donax arundinaceus</name>
    <dbReference type="NCBI Taxonomy" id="35708"/>
    <lineage>
        <taxon>Eukaryota</taxon>
        <taxon>Viridiplantae</taxon>
        <taxon>Streptophyta</taxon>
        <taxon>Embryophyta</taxon>
        <taxon>Tracheophyta</taxon>
        <taxon>Spermatophyta</taxon>
        <taxon>Magnoliopsida</taxon>
        <taxon>Liliopsida</taxon>
        <taxon>Poales</taxon>
        <taxon>Poaceae</taxon>
        <taxon>PACMAD clade</taxon>
        <taxon>Arundinoideae</taxon>
        <taxon>Arundineae</taxon>
        <taxon>Arundo</taxon>
    </lineage>
</organism>
<accession>A0A0A9EVW1</accession>
<reference evidence="2" key="2">
    <citation type="journal article" date="2015" name="Data Brief">
        <title>Shoot transcriptome of the giant reed, Arundo donax.</title>
        <authorList>
            <person name="Barrero R.A."/>
            <person name="Guerrero F.D."/>
            <person name="Moolhuijzen P."/>
            <person name="Goolsby J.A."/>
            <person name="Tidwell J."/>
            <person name="Bellgard S.E."/>
            <person name="Bellgard M.I."/>
        </authorList>
    </citation>
    <scope>NUCLEOTIDE SEQUENCE</scope>
    <source>
        <tissue evidence="2">Shoot tissue taken approximately 20 cm above the soil surface</tissue>
    </source>
</reference>
<evidence type="ECO:0000313" key="2">
    <source>
        <dbReference type="EMBL" id="JAE00163.1"/>
    </source>
</evidence>
<protein>
    <submittedName>
        <fullName evidence="2">Uncharacterized protein</fullName>
    </submittedName>
</protein>
<proteinExistence type="predicted"/>
<feature type="region of interest" description="Disordered" evidence="1">
    <location>
        <begin position="1"/>
        <end position="20"/>
    </location>
</feature>
<dbReference type="AlphaFoldDB" id="A0A0A9EVW1"/>
<sequence length="20" mass="1852">MSRLASQTLAEAGGGAACSA</sequence>
<reference evidence="2" key="1">
    <citation type="submission" date="2014-09" db="EMBL/GenBank/DDBJ databases">
        <authorList>
            <person name="Magalhaes I.L.F."/>
            <person name="Oliveira U."/>
            <person name="Santos F.R."/>
            <person name="Vidigal T.H.D.A."/>
            <person name="Brescovit A.D."/>
            <person name="Santos A.J."/>
        </authorList>
    </citation>
    <scope>NUCLEOTIDE SEQUENCE</scope>
    <source>
        <tissue evidence="2">Shoot tissue taken approximately 20 cm above the soil surface</tissue>
    </source>
</reference>
<name>A0A0A9EVW1_ARUDO</name>
<evidence type="ECO:0000256" key="1">
    <source>
        <dbReference type="SAM" id="MobiDB-lite"/>
    </source>
</evidence>
<dbReference type="EMBL" id="GBRH01197733">
    <property type="protein sequence ID" value="JAE00163.1"/>
    <property type="molecule type" value="Transcribed_RNA"/>
</dbReference>